<dbReference type="InterPro" id="IPR036969">
    <property type="entry name" value="Citrate_synthase_sf"/>
</dbReference>
<dbReference type="InterPro" id="IPR002020">
    <property type="entry name" value="Citrate_synthase"/>
</dbReference>
<dbReference type="NCBIfam" id="NF010635">
    <property type="entry name" value="PRK14032.1"/>
    <property type="match status" value="1"/>
</dbReference>
<comment type="caution">
    <text evidence="5">The sequence shown here is derived from an EMBL/GenBank/DDBJ whole genome shotgun (WGS) entry which is preliminary data.</text>
</comment>
<gene>
    <name evidence="5" type="ORF">C7391_0504</name>
</gene>
<evidence type="ECO:0000256" key="2">
    <source>
        <dbReference type="ARBA" id="ARBA00022679"/>
    </source>
</evidence>
<dbReference type="InterPro" id="IPR016143">
    <property type="entry name" value="Citrate_synth-like_sm_a-sub"/>
</dbReference>
<dbReference type="Gene3D" id="1.10.580.10">
    <property type="entry name" value="Citrate Synthase, domain 1"/>
    <property type="match status" value="1"/>
</dbReference>
<keyword evidence="4" id="KW-0175">Coiled coil</keyword>
<dbReference type="CDD" id="cd06113">
    <property type="entry name" value="citrate_synt_like_1_2"/>
    <property type="match status" value="1"/>
</dbReference>
<dbReference type="Proteomes" id="UP000294855">
    <property type="component" value="Unassembled WGS sequence"/>
</dbReference>
<comment type="similarity">
    <text evidence="1 3">Belongs to the citrate synthase family.</text>
</comment>
<evidence type="ECO:0000313" key="6">
    <source>
        <dbReference type="Proteomes" id="UP000294855"/>
    </source>
</evidence>
<sequence length="535" mass="59772">MEDVVKSTEMTISLEDLGMTKPMTADVSENTESGAAAEGSADVAEEAVEIEIEEEIIEKTEEELAAEQKAIVEKLAKHCEENGPIDPEFFNKYDVNRGLRDADGNGVLTGLTEISDVQSGRPAKGETEHHKGRLFYRGIDINELVGGFVSEKRFGFEEVSYLLLFGVLPTEEQLAEFKKLLGCYRTLPENFVRDVIMKAPSEDMMNSLAKSVLTLYSYDKNPDDTSIENVLRQCLELIALFPVMAVYGYQAYVHKYDGSSLTIHNPQPDLSAAENILYLLRPDSKYTELEARLLDLALVLHAEHGGGNNSTFTCRVVSSSGTDTYSAIAAALGSLKGPKHGGANIKVVKMFEDMKANITDWTSEEEVSDYLRKLLNKQAFDNAGLIYGIGHAVYSLNDPRADIFKRFVENLSIEKGREDEFKLYALVERLAPEIIGQEKRIYKGVSANIDFYSGFVYSMLDLPMQLYTPIFAISRITGWSAHRLEELINSGKIIRPAYNAVGERQAYIPLKDRSSTGKEIIFEEFCTETQNEKQE</sequence>
<feature type="coiled-coil region" evidence="4">
    <location>
        <begin position="43"/>
        <end position="77"/>
    </location>
</feature>
<dbReference type="PRINTS" id="PR00143">
    <property type="entry name" value="CITRTSNTHASE"/>
</dbReference>
<dbReference type="GO" id="GO:0005975">
    <property type="term" value="P:carbohydrate metabolic process"/>
    <property type="evidence" value="ECO:0007669"/>
    <property type="project" value="TreeGrafter"/>
</dbReference>
<dbReference type="GO" id="GO:0006099">
    <property type="term" value="P:tricarboxylic acid cycle"/>
    <property type="evidence" value="ECO:0007669"/>
    <property type="project" value="TreeGrafter"/>
</dbReference>
<dbReference type="AlphaFoldDB" id="A0A484F5Z9"/>
<evidence type="ECO:0000256" key="1">
    <source>
        <dbReference type="ARBA" id="ARBA00010566"/>
    </source>
</evidence>
<reference evidence="5 6" key="1">
    <citation type="submission" date="2019-03" db="EMBL/GenBank/DDBJ databases">
        <title>Genomic Encyclopedia of Type Strains, Phase IV (KMG-IV): sequencing the most valuable type-strain genomes for metagenomic binning, comparative biology and taxonomic classification.</title>
        <authorList>
            <person name="Goeker M."/>
        </authorList>
    </citation>
    <scope>NUCLEOTIDE SEQUENCE [LARGE SCALE GENOMIC DNA]</scope>
    <source>
        <strain evidence="5 6">DSM 13328</strain>
    </source>
</reference>
<keyword evidence="6" id="KW-1185">Reference proteome</keyword>
<keyword evidence="2 3" id="KW-0808">Transferase</keyword>
<name>A0A484F5Z9_9EURY</name>
<organism evidence="5 6">
    <name type="scientific">Methanimicrococcus blatticola</name>
    <dbReference type="NCBI Taxonomy" id="91560"/>
    <lineage>
        <taxon>Archaea</taxon>
        <taxon>Methanobacteriati</taxon>
        <taxon>Methanobacteriota</taxon>
        <taxon>Stenosarchaea group</taxon>
        <taxon>Methanomicrobia</taxon>
        <taxon>Methanosarcinales</taxon>
        <taxon>Methanosarcinaceae</taxon>
        <taxon>Methanimicrococcus</taxon>
    </lineage>
</organism>
<evidence type="ECO:0000256" key="3">
    <source>
        <dbReference type="RuleBase" id="RU000441"/>
    </source>
</evidence>
<dbReference type="Gene3D" id="1.10.230.10">
    <property type="entry name" value="Cytochrome P450-Terp, domain 2"/>
    <property type="match status" value="1"/>
</dbReference>
<protein>
    <recommendedName>
        <fullName evidence="3">Citrate synthase</fullName>
    </recommendedName>
</protein>
<proteinExistence type="inferred from homology"/>
<dbReference type="PANTHER" id="PTHR11739:SF4">
    <property type="entry name" value="CITRATE SYNTHASE, PEROXISOMAL"/>
    <property type="match status" value="1"/>
</dbReference>
<dbReference type="SUPFAM" id="SSF48256">
    <property type="entry name" value="Citrate synthase"/>
    <property type="match status" value="1"/>
</dbReference>
<dbReference type="RefSeq" id="WP_208107049.1">
    <property type="nucleotide sequence ID" value="NZ_JAHDUW010000005.1"/>
</dbReference>
<dbReference type="GO" id="GO:0005829">
    <property type="term" value="C:cytosol"/>
    <property type="evidence" value="ECO:0007669"/>
    <property type="project" value="TreeGrafter"/>
</dbReference>
<dbReference type="GO" id="GO:0046912">
    <property type="term" value="F:acyltransferase activity, acyl groups converted into alkyl on transfer"/>
    <property type="evidence" value="ECO:0007669"/>
    <property type="project" value="InterPro"/>
</dbReference>
<evidence type="ECO:0000313" key="5">
    <source>
        <dbReference type="EMBL" id="TDQ70165.1"/>
    </source>
</evidence>
<dbReference type="PANTHER" id="PTHR11739">
    <property type="entry name" value="CITRATE SYNTHASE"/>
    <property type="match status" value="1"/>
</dbReference>
<accession>A0A484F5Z9</accession>
<dbReference type="InterPro" id="IPR016142">
    <property type="entry name" value="Citrate_synth-like_lrg_a-sub"/>
</dbReference>
<dbReference type="OrthoDB" id="21302at2157"/>
<dbReference type="Pfam" id="PF00285">
    <property type="entry name" value="Citrate_synt"/>
    <property type="match status" value="1"/>
</dbReference>
<dbReference type="EMBL" id="SNYS01000006">
    <property type="protein sequence ID" value="TDQ70165.1"/>
    <property type="molecule type" value="Genomic_DNA"/>
</dbReference>
<evidence type="ECO:0000256" key="4">
    <source>
        <dbReference type="SAM" id="Coils"/>
    </source>
</evidence>